<dbReference type="InterPro" id="IPR045339">
    <property type="entry name" value="DUF6534"/>
</dbReference>
<keyword evidence="4" id="KW-1185">Reference proteome</keyword>
<feature type="transmembrane region" description="Helical" evidence="1">
    <location>
        <begin position="30"/>
        <end position="48"/>
    </location>
</feature>
<dbReference type="OrthoDB" id="3263055at2759"/>
<evidence type="ECO:0000259" key="2">
    <source>
        <dbReference type="Pfam" id="PF20152"/>
    </source>
</evidence>
<evidence type="ECO:0000313" key="3">
    <source>
        <dbReference type="EMBL" id="THU75316.1"/>
    </source>
</evidence>
<sequence length="57" mass="6389">LETLTLNSGIPVSVCAFFACISVNIWPDTLIYMFFFSLLYTNSILVALNSRASLIKR</sequence>
<feature type="domain" description="DUF6534" evidence="2">
    <location>
        <begin position="4"/>
        <end position="53"/>
    </location>
</feature>
<feature type="non-terminal residue" evidence="3">
    <location>
        <position position="1"/>
    </location>
</feature>
<name>A0A4S8KIP1_DENBC</name>
<organism evidence="3 4">
    <name type="scientific">Dendrothele bispora (strain CBS 962.96)</name>
    <dbReference type="NCBI Taxonomy" id="1314807"/>
    <lineage>
        <taxon>Eukaryota</taxon>
        <taxon>Fungi</taxon>
        <taxon>Dikarya</taxon>
        <taxon>Basidiomycota</taxon>
        <taxon>Agaricomycotina</taxon>
        <taxon>Agaricomycetes</taxon>
        <taxon>Agaricomycetidae</taxon>
        <taxon>Agaricales</taxon>
        <taxon>Agaricales incertae sedis</taxon>
        <taxon>Dendrothele</taxon>
    </lineage>
</organism>
<keyword evidence="1" id="KW-1133">Transmembrane helix</keyword>
<dbReference type="Proteomes" id="UP000297245">
    <property type="component" value="Unassembled WGS sequence"/>
</dbReference>
<keyword evidence="1" id="KW-0812">Transmembrane</keyword>
<protein>
    <recommendedName>
        <fullName evidence="2">DUF6534 domain-containing protein</fullName>
    </recommendedName>
</protein>
<proteinExistence type="predicted"/>
<keyword evidence="1" id="KW-0472">Membrane</keyword>
<accession>A0A4S8KIP1</accession>
<reference evidence="3 4" key="1">
    <citation type="journal article" date="2019" name="Nat. Ecol. Evol.">
        <title>Megaphylogeny resolves global patterns of mushroom evolution.</title>
        <authorList>
            <person name="Varga T."/>
            <person name="Krizsan K."/>
            <person name="Foldi C."/>
            <person name="Dima B."/>
            <person name="Sanchez-Garcia M."/>
            <person name="Sanchez-Ramirez S."/>
            <person name="Szollosi G.J."/>
            <person name="Szarkandi J.G."/>
            <person name="Papp V."/>
            <person name="Albert L."/>
            <person name="Andreopoulos W."/>
            <person name="Angelini C."/>
            <person name="Antonin V."/>
            <person name="Barry K.W."/>
            <person name="Bougher N.L."/>
            <person name="Buchanan P."/>
            <person name="Buyck B."/>
            <person name="Bense V."/>
            <person name="Catcheside P."/>
            <person name="Chovatia M."/>
            <person name="Cooper J."/>
            <person name="Damon W."/>
            <person name="Desjardin D."/>
            <person name="Finy P."/>
            <person name="Geml J."/>
            <person name="Haridas S."/>
            <person name="Hughes K."/>
            <person name="Justo A."/>
            <person name="Karasinski D."/>
            <person name="Kautmanova I."/>
            <person name="Kiss B."/>
            <person name="Kocsube S."/>
            <person name="Kotiranta H."/>
            <person name="LaButti K.M."/>
            <person name="Lechner B.E."/>
            <person name="Liimatainen K."/>
            <person name="Lipzen A."/>
            <person name="Lukacs Z."/>
            <person name="Mihaltcheva S."/>
            <person name="Morgado L.N."/>
            <person name="Niskanen T."/>
            <person name="Noordeloos M.E."/>
            <person name="Ohm R.A."/>
            <person name="Ortiz-Santana B."/>
            <person name="Ovrebo C."/>
            <person name="Racz N."/>
            <person name="Riley R."/>
            <person name="Savchenko A."/>
            <person name="Shiryaev A."/>
            <person name="Soop K."/>
            <person name="Spirin V."/>
            <person name="Szebenyi C."/>
            <person name="Tomsovsky M."/>
            <person name="Tulloss R.E."/>
            <person name="Uehling J."/>
            <person name="Grigoriev I.V."/>
            <person name="Vagvolgyi C."/>
            <person name="Papp T."/>
            <person name="Martin F.M."/>
            <person name="Miettinen O."/>
            <person name="Hibbett D.S."/>
            <person name="Nagy L.G."/>
        </authorList>
    </citation>
    <scope>NUCLEOTIDE SEQUENCE [LARGE SCALE GENOMIC DNA]</scope>
    <source>
        <strain evidence="3 4">CBS 962.96</strain>
    </source>
</reference>
<evidence type="ECO:0000313" key="4">
    <source>
        <dbReference type="Proteomes" id="UP000297245"/>
    </source>
</evidence>
<evidence type="ECO:0000256" key="1">
    <source>
        <dbReference type="SAM" id="Phobius"/>
    </source>
</evidence>
<dbReference type="AlphaFoldDB" id="A0A4S8KIP1"/>
<gene>
    <name evidence="3" type="ORF">K435DRAFT_707356</name>
</gene>
<dbReference type="EMBL" id="ML182384">
    <property type="protein sequence ID" value="THU75316.1"/>
    <property type="molecule type" value="Genomic_DNA"/>
</dbReference>
<dbReference type="Pfam" id="PF20152">
    <property type="entry name" value="DUF6534"/>
    <property type="match status" value="1"/>
</dbReference>